<comment type="PTM">
    <text evidence="4">Autoproteolytically processed. The inactive tetrameric zymogen termed p46 autoprocesses to a smaller form termed p41, which is active only during spore germination.</text>
</comment>
<dbReference type="EMBL" id="DVLX01000053">
    <property type="protein sequence ID" value="HIT99524.1"/>
    <property type="molecule type" value="Genomic_DNA"/>
</dbReference>
<accession>A0A9D1HCU5</accession>
<dbReference type="GO" id="GO:0004222">
    <property type="term" value="F:metalloendopeptidase activity"/>
    <property type="evidence" value="ECO:0007669"/>
    <property type="project" value="UniProtKB-UniRule"/>
</dbReference>
<reference evidence="5" key="1">
    <citation type="submission" date="2020-10" db="EMBL/GenBank/DDBJ databases">
        <authorList>
            <person name="Gilroy R."/>
        </authorList>
    </citation>
    <scope>NUCLEOTIDE SEQUENCE</scope>
    <source>
        <strain evidence="5">CHK176-22527</strain>
    </source>
</reference>
<dbReference type="InterPro" id="IPR005080">
    <property type="entry name" value="Peptidase_A25"/>
</dbReference>
<feature type="chain" id="PRO_5039772164" description="Germination protease" evidence="4">
    <location>
        <begin position="8"/>
        <end position="302"/>
    </location>
</feature>
<dbReference type="GO" id="GO:0006508">
    <property type="term" value="P:proteolysis"/>
    <property type="evidence" value="ECO:0007669"/>
    <property type="project" value="UniProtKB-UniRule"/>
</dbReference>
<dbReference type="SUPFAM" id="SSF53163">
    <property type="entry name" value="HybD-like"/>
    <property type="match status" value="1"/>
</dbReference>
<proteinExistence type="inferred from homology"/>
<comment type="function">
    <text evidence="4">Initiates the rapid degradation of small, acid-soluble proteins during spore germination.</text>
</comment>
<evidence type="ECO:0000313" key="5">
    <source>
        <dbReference type="EMBL" id="HIT99524.1"/>
    </source>
</evidence>
<dbReference type="PIRSF" id="PIRSF019549">
    <property type="entry name" value="Peptidase_A25"/>
    <property type="match status" value="1"/>
</dbReference>
<gene>
    <name evidence="4" type="primary">gpr</name>
    <name evidence="5" type="ORF">IAD12_04645</name>
</gene>
<comment type="subunit">
    <text evidence="4">Homotetramer.</text>
</comment>
<feature type="propeptide" id="PRO_5039772163" evidence="4">
    <location>
        <begin position="1"/>
        <end position="7"/>
    </location>
</feature>
<name>A0A9D1HCU5_9FIRM</name>
<dbReference type="AlphaFoldDB" id="A0A9D1HCU5"/>
<dbReference type="InterPro" id="IPR023430">
    <property type="entry name" value="Pept_HybD-like_dom_sf"/>
</dbReference>
<organism evidence="5 6">
    <name type="scientific">Candidatus Allocopromorpha excrementavium</name>
    <dbReference type="NCBI Taxonomy" id="2840741"/>
    <lineage>
        <taxon>Bacteria</taxon>
        <taxon>Bacillati</taxon>
        <taxon>Bacillota</taxon>
        <taxon>Clostridia</taxon>
        <taxon>Eubacteriales</taxon>
        <taxon>Eubacteriaceae</taxon>
        <taxon>Eubacteriaceae incertae sedis</taxon>
        <taxon>Candidatus Allocopromorpha</taxon>
    </lineage>
</organism>
<evidence type="ECO:0000256" key="4">
    <source>
        <dbReference type="HAMAP-Rule" id="MF_00626"/>
    </source>
</evidence>
<dbReference type="Gene3D" id="3.40.50.1450">
    <property type="entry name" value="HybD-like"/>
    <property type="match status" value="1"/>
</dbReference>
<dbReference type="HAMAP" id="MF_00626">
    <property type="entry name" value="Germination_prot"/>
    <property type="match status" value="1"/>
</dbReference>
<protein>
    <recommendedName>
        <fullName evidence="4">Germination protease</fullName>
        <ecNumber evidence="4">3.4.24.78</ecNumber>
    </recommendedName>
    <alternativeName>
        <fullName evidence="4">GPR endopeptidase</fullName>
    </alternativeName>
    <alternativeName>
        <fullName evidence="4">Germination proteinase</fullName>
    </alternativeName>
    <alternativeName>
        <fullName evidence="4">Spore protease</fullName>
    </alternativeName>
</protein>
<dbReference type="EC" id="3.4.24.78" evidence="4"/>
<evidence type="ECO:0000256" key="1">
    <source>
        <dbReference type="ARBA" id="ARBA00022670"/>
    </source>
</evidence>
<keyword evidence="1 4" id="KW-0645">Protease</keyword>
<dbReference type="Proteomes" id="UP000824159">
    <property type="component" value="Unassembled WGS sequence"/>
</dbReference>
<dbReference type="NCBIfam" id="TIGR01441">
    <property type="entry name" value="GPR"/>
    <property type="match status" value="1"/>
</dbReference>
<comment type="similarity">
    <text evidence="4">Belongs to the peptidase A25 family.</text>
</comment>
<evidence type="ECO:0000256" key="3">
    <source>
        <dbReference type="ARBA" id="ARBA00023145"/>
    </source>
</evidence>
<reference evidence="5" key="2">
    <citation type="journal article" date="2021" name="PeerJ">
        <title>Extensive microbial diversity within the chicken gut microbiome revealed by metagenomics and culture.</title>
        <authorList>
            <person name="Gilroy R."/>
            <person name="Ravi A."/>
            <person name="Getino M."/>
            <person name="Pursley I."/>
            <person name="Horton D.L."/>
            <person name="Alikhan N.F."/>
            <person name="Baker D."/>
            <person name="Gharbi K."/>
            <person name="Hall N."/>
            <person name="Watson M."/>
            <person name="Adriaenssens E.M."/>
            <person name="Foster-Nyarko E."/>
            <person name="Jarju S."/>
            <person name="Secka A."/>
            <person name="Antonio M."/>
            <person name="Oren A."/>
            <person name="Chaudhuri R.R."/>
            <person name="La Ragione R."/>
            <person name="Hildebrand F."/>
            <person name="Pallen M.J."/>
        </authorList>
    </citation>
    <scope>NUCLEOTIDE SEQUENCE</scope>
    <source>
        <strain evidence="5">CHK176-22527</strain>
    </source>
</reference>
<comment type="catalytic activity">
    <reaction evidence="4">
        <text>Endopeptidase action with P4 Glu or Asp, P1 preferably Glu &gt; Asp, P1' hydrophobic and P2' Ala.</text>
        <dbReference type="EC" id="3.4.24.78"/>
    </reaction>
</comment>
<comment type="caution">
    <text evidence="5">The sequence shown here is derived from an EMBL/GenBank/DDBJ whole genome shotgun (WGS) entry which is preliminary data.</text>
</comment>
<keyword evidence="2 4" id="KW-0378">Hydrolase</keyword>
<dbReference type="Pfam" id="PF03418">
    <property type="entry name" value="Peptidase_A25"/>
    <property type="match status" value="1"/>
</dbReference>
<sequence>MIKYRTDLAIECREMLGKASEGTDKREDEDISVENIVYGEDVKATRIRILNKQGAERMGKPEGCYITIEAGGVLEERDGVKDMTEKAIASELGELIKDGENLPMLLKFMVVGLGNDTVTPDALGPRTASKIRVTGHIFELLGMEAEEGISNVSCITPGVTATTGMETADIIKKAAEISKPDIIIAVDSLAARNIERLSTTIQLTDTGISPGGGMGNRRKWINKETAGAMVIAVGVPTVIDASTIIRDAFESNDEDVQKVEKYIEEYGRQMIVTSTDIDMIIKDFSDIIANGINKTVHPGIYS</sequence>
<evidence type="ECO:0000256" key="2">
    <source>
        <dbReference type="ARBA" id="ARBA00022801"/>
    </source>
</evidence>
<keyword evidence="3 4" id="KW-0865">Zymogen</keyword>
<evidence type="ECO:0000313" key="6">
    <source>
        <dbReference type="Proteomes" id="UP000824159"/>
    </source>
</evidence>
<dbReference type="GO" id="GO:0009847">
    <property type="term" value="P:spore germination"/>
    <property type="evidence" value="ECO:0007669"/>
    <property type="project" value="UniProtKB-UniRule"/>
</dbReference>